<evidence type="ECO:0000313" key="4">
    <source>
        <dbReference type="Proteomes" id="UP001243009"/>
    </source>
</evidence>
<feature type="chain" id="PRO_5046116590" evidence="2">
    <location>
        <begin position="23"/>
        <end position="326"/>
    </location>
</feature>
<evidence type="ECO:0000313" key="3">
    <source>
        <dbReference type="EMBL" id="MDO9708832.1"/>
    </source>
</evidence>
<dbReference type="EMBL" id="JAUTWS010000008">
    <property type="protein sequence ID" value="MDO9708832.1"/>
    <property type="molecule type" value="Genomic_DNA"/>
</dbReference>
<dbReference type="RefSeq" id="WP_305103694.1">
    <property type="nucleotide sequence ID" value="NZ_JAUTWS010000008.1"/>
</dbReference>
<dbReference type="InterPro" id="IPR005064">
    <property type="entry name" value="BUG"/>
</dbReference>
<dbReference type="Gene3D" id="3.40.190.150">
    <property type="entry name" value="Bordetella uptake gene, domain 1"/>
    <property type="match status" value="1"/>
</dbReference>
<evidence type="ECO:0000256" key="1">
    <source>
        <dbReference type="ARBA" id="ARBA00006987"/>
    </source>
</evidence>
<accession>A0ABT9DY53</accession>
<comment type="caution">
    <text evidence="3">The sequence shown here is derived from an EMBL/GenBank/DDBJ whole genome shotgun (WGS) entry which is preliminary data.</text>
</comment>
<protein>
    <submittedName>
        <fullName evidence="3">Tripartite tricarboxylate transporter substrate binding protein</fullName>
    </submittedName>
</protein>
<dbReference type="PANTHER" id="PTHR42928:SF5">
    <property type="entry name" value="BLR1237 PROTEIN"/>
    <property type="match status" value="1"/>
</dbReference>
<keyword evidence="2" id="KW-0732">Signal</keyword>
<organism evidence="3 4">
    <name type="scientific">Paracraurococcus lichenis</name>
    <dbReference type="NCBI Taxonomy" id="3064888"/>
    <lineage>
        <taxon>Bacteria</taxon>
        <taxon>Pseudomonadati</taxon>
        <taxon>Pseudomonadota</taxon>
        <taxon>Alphaproteobacteria</taxon>
        <taxon>Acetobacterales</taxon>
        <taxon>Roseomonadaceae</taxon>
        <taxon>Paracraurococcus</taxon>
    </lineage>
</organism>
<sequence length="326" mass="34174">MLARRSLLALAGATALARPALAQGNAHGGEAWPRERSIRYVVPVAPGGSQDIVARLFARHLTDALGQNVLVENMPGAGSNIGYEHVSRQKPDGYTLLAGSDSLSINRTLFPKLGFDVTGFAPVAQGVRVPQILVVRADSPARTLEDFVALARRGTVAVGTPGNGSLAHLLGEQLQAAAEIRWTHVPYKGGALAVNDLLGGSLQGVMINIGAVADHVRVGRLRGIFVSSAQRTQALPEVPTLAEAGMPGGEAVGWHGIVAPAGTDPAILARVNAALMQVLRKPEVLERIAALGLEPVEAPPEALGRLIQADAERWATVVRQARIQPD</sequence>
<reference evidence="3 4" key="1">
    <citation type="submission" date="2023-08" db="EMBL/GenBank/DDBJ databases">
        <title>The draft genome sequence of Paracraurococcus sp. LOR1-02.</title>
        <authorList>
            <person name="Kingkaew E."/>
            <person name="Tanasupawat S."/>
        </authorList>
    </citation>
    <scope>NUCLEOTIDE SEQUENCE [LARGE SCALE GENOMIC DNA]</scope>
    <source>
        <strain evidence="3 4">LOR1-02</strain>
    </source>
</reference>
<name>A0ABT9DY53_9PROT</name>
<dbReference type="PIRSF" id="PIRSF017082">
    <property type="entry name" value="YflP"/>
    <property type="match status" value="1"/>
</dbReference>
<dbReference type="Pfam" id="PF03401">
    <property type="entry name" value="TctC"/>
    <property type="match status" value="1"/>
</dbReference>
<comment type="similarity">
    <text evidence="1">Belongs to the UPF0065 (bug) family.</text>
</comment>
<gene>
    <name evidence="3" type="ORF">Q7A36_10815</name>
</gene>
<dbReference type="SUPFAM" id="SSF53850">
    <property type="entry name" value="Periplasmic binding protein-like II"/>
    <property type="match status" value="1"/>
</dbReference>
<dbReference type="CDD" id="cd07012">
    <property type="entry name" value="PBP2_Bug_TTT"/>
    <property type="match status" value="1"/>
</dbReference>
<dbReference type="PANTHER" id="PTHR42928">
    <property type="entry name" value="TRICARBOXYLATE-BINDING PROTEIN"/>
    <property type="match status" value="1"/>
</dbReference>
<dbReference type="Proteomes" id="UP001243009">
    <property type="component" value="Unassembled WGS sequence"/>
</dbReference>
<feature type="signal peptide" evidence="2">
    <location>
        <begin position="1"/>
        <end position="22"/>
    </location>
</feature>
<proteinExistence type="inferred from homology"/>
<evidence type="ECO:0000256" key="2">
    <source>
        <dbReference type="SAM" id="SignalP"/>
    </source>
</evidence>
<dbReference type="InterPro" id="IPR042100">
    <property type="entry name" value="Bug_dom1"/>
</dbReference>
<keyword evidence="4" id="KW-1185">Reference proteome</keyword>
<dbReference type="Gene3D" id="3.40.190.10">
    <property type="entry name" value="Periplasmic binding protein-like II"/>
    <property type="match status" value="1"/>
</dbReference>